<dbReference type="InterPro" id="IPR009081">
    <property type="entry name" value="PP-bd_ACP"/>
</dbReference>
<evidence type="ECO:0000256" key="5">
    <source>
        <dbReference type="RuleBase" id="RU003545"/>
    </source>
</evidence>
<comment type="function">
    <text evidence="3 5">Carrier of the growing fatty acid chain in fatty acid biosynthesis.</text>
</comment>
<dbReference type="GO" id="GO:0016020">
    <property type="term" value="C:membrane"/>
    <property type="evidence" value="ECO:0007669"/>
    <property type="project" value="GOC"/>
</dbReference>
<dbReference type="NCBIfam" id="NF002148">
    <property type="entry name" value="PRK00982.1-2"/>
    <property type="match status" value="1"/>
</dbReference>
<dbReference type="GO" id="GO:0009245">
    <property type="term" value="P:lipid A biosynthetic process"/>
    <property type="evidence" value="ECO:0007669"/>
    <property type="project" value="TreeGrafter"/>
</dbReference>
<evidence type="ECO:0000256" key="2">
    <source>
        <dbReference type="ARBA" id="ARBA00022553"/>
    </source>
</evidence>
<sequence>MNLDAFKIESRVKKVISNQLNILESNISLESNFVSDLGADSLDLVELIIAFEEEFKKDIKSEISEDNAKNLKKVIDVIKFIEQKITDLNTFNG</sequence>
<dbReference type="UniPathway" id="UPA00094"/>
<keyword evidence="2 3" id="KW-0597">Phosphoprotein</keyword>
<dbReference type="GO" id="GO:0000035">
    <property type="term" value="F:acyl binding"/>
    <property type="evidence" value="ECO:0007669"/>
    <property type="project" value="TreeGrafter"/>
</dbReference>
<dbReference type="AlphaFoldDB" id="A0A7T0FY54"/>
<protein>
    <recommendedName>
        <fullName evidence="3 4">Acyl carrier protein</fullName>
        <shortName evidence="3">ACP</shortName>
    </recommendedName>
</protein>
<dbReference type="InterPro" id="IPR036736">
    <property type="entry name" value="ACP-like_sf"/>
</dbReference>
<dbReference type="InterPro" id="IPR003231">
    <property type="entry name" value="ACP"/>
</dbReference>
<organism evidence="7 8">
    <name type="scientific">Candidatus Pinguicoccus supinus</name>
    <dbReference type="NCBI Taxonomy" id="2529394"/>
    <lineage>
        <taxon>Bacteria</taxon>
        <taxon>Pseudomonadati</taxon>
        <taxon>Verrucomicrobiota</taxon>
        <taxon>Candidatus Pinguicoccus</taxon>
    </lineage>
</organism>
<keyword evidence="3" id="KW-0443">Lipid metabolism</keyword>
<name>A0A7T0FY54_9BACT</name>
<feature type="domain" description="Carrier" evidence="6">
    <location>
        <begin position="6"/>
        <end position="85"/>
    </location>
</feature>
<comment type="subcellular location">
    <subcellularLocation>
        <location evidence="3">Cytoplasm</location>
    </subcellularLocation>
</comment>
<dbReference type="PANTHER" id="PTHR20863">
    <property type="entry name" value="ACYL CARRIER PROTEIN"/>
    <property type="match status" value="1"/>
</dbReference>
<dbReference type="HAMAP" id="MF_01217">
    <property type="entry name" value="Acyl_carrier"/>
    <property type="match status" value="1"/>
</dbReference>
<dbReference type="PANTHER" id="PTHR20863:SF76">
    <property type="entry name" value="CARRIER DOMAIN-CONTAINING PROTEIN"/>
    <property type="match status" value="1"/>
</dbReference>
<dbReference type="SUPFAM" id="SSF47336">
    <property type="entry name" value="ACP-like"/>
    <property type="match status" value="1"/>
</dbReference>
<dbReference type="Gene3D" id="1.10.1200.10">
    <property type="entry name" value="ACP-like"/>
    <property type="match status" value="1"/>
</dbReference>
<gene>
    <name evidence="3 7" type="primary">acpP</name>
    <name evidence="7" type="ORF">E5P55_01345</name>
</gene>
<comment type="similarity">
    <text evidence="3">Belongs to the acyl carrier protein (ACP) family.</text>
</comment>
<dbReference type="KEGG" id="psup:E5P55_01345"/>
<dbReference type="NCBIfam" id="TIGR00517">
    <property type="entry name" value="acyl_carrier"/>
    <property type="match status" value="1"/>
</dbReference>
<dbReference type="GO" id="GO:0000036">
    <property type="term" value="F:acyl carrier activity"/>
    <property type="evidence" value="ECO:0007669"/>
    <property type="project" value="UniProtKB-UniRule"/>
</dbReference>
<comment type="PTM">
    <text evidence="3">4'-phosphopantetheine is transferred from CoA to a specific serine of apo-ACP by AcpS. This modification is essential for activity because fatty acids are bound in thioester linkage to the sulfhydryl of the prosthetic group.</text>
</comment>
<keyword evidence="3" id="KW-0276">Fatty acid metabolism</keyword>
<dbReference type="GO" id="GO:0005829">
    <property type="term" value="C:cytosol"/>
    <property type="evidence" value="ECO:0007669"/>
    <property type="project" value="TreeGrafter"/>
</dbReference>
<keyword evidence="1 3" id="KW-0596">Phosphopantetheine</keyword>
<accession>A0A7T0FY54</accession>
<evidence type="ECO:0000256" key="3">
    <source>
        <dbReference type="HAMAP-Rule" id="MF_01217"/>
    </source>
</evidence>
<comment type="pathway">
    <text evidence="3 5">Lipid metabolism; fatty acid biosynthesis.</text>
</comment>
<evidence type="ECO:0000256" key="4">
    <source>
        <dbReference type="NCBIfam" id="TIGR00517"/>
    </source>
</evidence>
<reference evidence="7 8" key="1">
    <citation type="journal article" date="2020" name="Sci. Rep.">
        <title>Morphology, ultrastructure, genomics, and phylogeny of Euplotes vanleeuwenhoeki sp. nov. and its ultra-reduced endosymbiont Candidatus Pinguicoccus supinus sp. nov.</title>
        <authorList>
            <person name="Serra V."/>
            <person name="Gammuto L."/>
            <person name="Nitla V."/>
            <person name="Castelli M."/>
            <person name="Lanzoni O."/>
            <person name="Sassera D."/>
            <person name="Bandi C."/>
            <person name="Sandeep B.V."/>
            <person name="Verni F."/>
            <person name="Modeo L."/>
            <person name="Petroni G."/>
        </authorList>
    </citation>
    <scope>NUCLEOTIDE SEQUENCE [LARGE SCALE GENOMIC DNA]</scope>
    <source>
        <strain evidence="7 8">KKR18_Esm</strain>
    </source>
</reference>
<keyword evidence="3" id="KW-0963">Cytoplasm</keyword>
<comment type="PTM">
    <text evidence="5">4'-phosphopantetheine is transferred from CoA to a specific serine of apo-ACP by acpS.</text>
</comment>
<keyword evidence="3" id="KW-0275">Fatty acid biosynthesis</keyword>
<evidence type="ECO:0000259" key="6">
    <source>
        <dbReference type="PROSITE" id="PS50075"/>
    </source>
</evidence>
<dbReference type="Pfam" id="PF00550">
    <property type="entry name" value="PP-binding"/>
    <property type="match status" value="1"/>
</dbReference>
<dbReference type="EMBL" id="CP039370">
    <property type="protein sequence ID" value="QPJ58580.1"/>
    <property type="molecule type" value="Genomic_DNA"/>
</dbReference>
<evidence type="ECO:0000313" key="8">
    <source>
        <dbReference type="Proteomes" id="UP000594451"/>
    </source>
</evidence>
<keyword evidence="3" id="KW-0444">Lipid biosynthesis</keyword>
<dbReference type="Proteomes" id="UP000594451">
    <property type="component" value="Chromosome"/>
</dbReference>
<proteinExistence type="inferred from homology"/>
<keyword evidence="8" id="KW-1185">Reference proteome</keyword>
<evidence type="ECO:0000313" key="7">
    <source>
        <dbReference type="EMBL" id="QPJ58580.1"/>
    </source>
</evidence>
<feature type="modified residue" description="O-(pantetheine 4'-phosphoryl)serine" evidence="3">
    <location>
        <position position="41"/>
    </location>
</feature>
<dbReference type="PROSITE" id="PS50075">
    <property type="entry name" value="CARRIER"/>
    <property type="match status" value="1"/>
</dbReference>
<evidence type="ECO:0000256" key="1">
    <source>
        <dbReference type="ARBA" id="ARBA00022450"/>
    </source>
</evidence>